<dbReference type="EMBL" id="AFWI01000057">
    <property type="protein sequence ID" value="EGU57823.1"/>
    <property type="molecule type" value="Genomic_DNA"/>
</dbReference>
<accession>A0ABN0DJH9</accession>
<evidence type="ECO:0000313" key="2">
    <source>
        <dbReference type="Proteomes" id="UP000003836"/>
    </source>
</evidence>
<proteinExistence type="predicted"/>
<organism evidence="1 2">
    <name type="scientific">Vibrio tubiashii ATCC 19109</name>
    <dbReference type="NCBI Taxonomy" id="1051646"/>
    <lineage>
        <taxon>Bacteria</taxon>
        <taxon>Pseudomonadati</taxon>
        <taxon>Pseudomonadota</taxon>
        <taxon>Gammaproteobacteria</taxon>
        <taxon>Vibrionales</taxon>
        <taxon>Vibrionaceae</taxon>
        <taxon>Vibrio</taxon>
        <taxon>Vibrio oreintalis group</taxon>
    </lineage>
</organism>
<keyword evidence="2" id="KW-1185">Reference proteome</keyword>
<evidence type="ECO:0000313" key="1">
    <source>
        <dbReference type="EMBL" id="EGU57823.1"/>
    </source>
</evidence>
<name>A0ABN0DJH9_9VIBR</name>
<gene>
    <name evidence="1" type="ORF">VITU9109_20089</name>
</gene>
<dbReference type="Proteomes" id="UP000003836">
    <property type="component" value="Unassembled WGS sequence"/>
</dbReference>
<protein>
    <submittedName>
        <fullName evidence="1">Uncharacterized protein</fullName>
    </submittedName>
</protein>
<sequence>MVVSLVTQFGLDNTSEEKIFNNPLAKRSFCFNLVNKLVTFKTGEQVC</sequence>
<comment type="caution">
    <text evidence="1">The sequence shown here is derived from an EMBL/GenBank/DDBJ whole genome shotgun (WGS) entry which is preliminary data.</text>
</comment>
<reference evidence="1 2" key="1">
    <citation type="journal article" date="2012" name="Int. J. Syst. Evol. Microbiol.">
        <title>Vibrio caribbeanicus sp. nov., isolated from the marine sponge Scleritoderma cyanea.</title>
        <authorList>
            <person name="Hoffmann M."/>
            <person name="Monday S.R."/>
            <person name="Allard M.W."/>
            <person name="Strain E.A."/>
            <person name="Whittaker P."/>
            <person name="Naum M."/>
            <person name="McCarthy P.J."/>
            <person name="Lopez J.V."/>
            <person name="Fischer M."/>
            <person name="Brown E.W."/>
        </authorList>
    </citation>
    <scope>NUCLEOTIDE SEQUENCE [LARGE SCALE GENOMIC DNA]</scope>
    <source>
        <strain evidence="1 2">ATCC 19109</strain>
    </source>
</reference>